<protein>
    <submittedName>
        <fullName evidence="1">Uncharacterized protein</fullName>
    </submittedName>
</protein>
<accession>A0AAD6YEW9</accession>
<keyword evidence="2" id="KW-1185">Reference proteome</keyword>
<dbReference type="EMBL" id="JARJCW010000040">
    <property type="protein sequence ID" value="KAJ7206296.1"/>
    <property type="molecule type" value="Genomic_DNA"/>
</dbReference>
<name>A0AAD6YEW9_9AGAR</name>
<evidence type="ECO:0000313" key="1">
    <source>
        <dbReference type="EMBL" id="KAJ7206296.1"/>
    </source>
</evidence>
<dbReference type="AlphaFoldDB" id="A0AAD6YEW9"/>
<organism evidence="1 2">
    <name type="scientific">Mycena pura</name>
    <dbReference type="NCBI Taxonomy" id="153505"/>
    <lineage>
        <taxon>Eukaryota</taxon>
        <taxon>Fungi</taxon>
        <taxon>Dikarya</taxon>
        <taxon>Basidiomycota</taxon>
        <taxon>Agaricomycotina</taxon>
        <taxon>Agaricomycetes</taxon>
        <taxon>Agaricomycetidae</taxon>
        <taxon>Agaricales</taxon>
        <taxon>Marasmiineae</taxon>
        <taxon>Mycenaceae</taxon>
        <taxon>Mycena</taxon>
    </lineage>
</organism>
<sequence length="85" mass="9103">MSQKEKHKSVEVKKTTTAELDWTTATGFKFLALPAYAGAAFYVGVAADGALYRSLAKSDIDRPASCMDMFLTTPLVGQITEGVAL</sequence>
<gene>
    <name evidence="1" type="ORF">GGX14DRAFT_568271</name>
</gene>
<comment type="caution">
    <text evidence="1">The sequence shown here is derived from an EMBL/GenBank/DDBJ whole genome shotgun (WGS) entry which is preliminary data.</text>
</comment>
<proteinExistence type="predicted"/>
<dbReference type="Proteomes" id="UP001219525">
    <property type="component" value="Unassembled WGS sequence"/>
</dbReference>
<evidence type="ECO:0000313" key="2">
    <source>
        <dbReference type="Proteomes" id="UP001219525"/>
    </source>
</evidence>
<reference evidence="1" key="1">
    <citation type="submission" date="2023-03" db="EMBL/GenBank/DDBJ databases">
        <title>Massive genome expansion in bonnet fungi (Mycena s.s.) driven by repeated elements and novel gene families across ecological guilds.</title>
        <authorList>
            <consortium name="Lawrence Berkeley National Laboratory"/>
            <person name="Harder C.B."/>
            <person name="Miyauchi S."/>
            <person name="Viragh M."/>
            <person name="Kuo A."/>
            <person name="Thoen E."/>
            <person name="Andreopoulos B."/>
            <person name="Lu D."/>
            <person name="Skrede I."/>
            <person name="Drula E."/>
            <person name="Henrissat B."/>
            <person name="Morin E."/>
            <person name="Kohler A."/>
            <person name="Barry K."/>
            <person name="LaButti K."/>
            <person name="Morin E."/>
            <person name="Salamov A."/>
            <person name="Lipzen A."/>
            <person name="Mereny Z."/>
            <person name="Hegedus B."/>
            <person name="Baldrian P."/>
            <person name="Stursova M."/>
            <person name="Weitz H."/>
            <person name="Taylor A."/>
            <person name="Grigoriev I.V."/>
            <person name="Nagy L.G."/>
            <person name="Martin F."/>
            <person name="Kauserud H."/>
        </authorList>
    </citation>
    <scope>NUCLEOTIDE SEQUENCE</scope>
    <source>
        <strain evidence="1">9144</strain>
    </source>
</reference>